<name>A0A6F9DJF5_9ASCI</name>
<organism evidence="2">
    <name type="scientific">Phallusia mammillata</name>
    <dbReference type="NCBI Taxonomy" id="59560"/>
    <lineage>
        <taxon>Eukaryota</taxon>
        <taxon>Metazoa</taxon>
        <taxon>Chordata</taxon>
        <taxon>Tunicata</taxon>
        <taxon>Ascidiacea</taxon>
        <taxon>Phlebobranchia</taxon>
        <taxon>Ascidiidae</taxon>
        <taxon>Phallusia</taxon>
    </lineage>
</organism>
<accession>A0A6F9DJF5</accession>
<feature type="domain" description="Methyltransferase" evidence="1">
    <location>
        <begin position="97"/>
        <end position="172"/>
    </location>
</feature>
<proteinExistence type="evidence at transcript level"/>
<reference evidence="2" key="1">
    <citation type="submission" date="2020-04" db="EMBL/GenBank/DDBJ databases">
        <authorList>
            <person name="Neveu A P."/>
        </authorList>
    </citation>
    <scope>NUCLEOTIDE SEQUENCE</scope>
    <source>
        <tissue evidence="2">Whole embryo</tissue>
    </source>
</reference>
<dbReference type="SUPFAM" id="SSF53335">
    <property type="entry name" value="S-adenosyl-L-methionine-dependent methyltransferases"/>
    <property type="match status" value="1"/>
</dbReference>
<evidence type="ECO:0000313" key="2">
    <source>
        <dbReference type="EMBL" id="CAB3263118.1"/>
    </source>
</evidence>
<dbReference type="Pfam" id="PF13649">
    <property type="entry name" value="Methyltransf_25"/>
    <property type="match status" value="1"/>
</dbReference>
<dbReference type="InterPro" id="IPR029063">
    <property type="entry name" value="SAM-dependent_MTases_sf"/>
</dbReference>
<dbReference type="InterPro" id="IPR041698">
    <property type="entry name" value="Methyltransf_25"/>
</dbReference>
<protein>
    <submittedName>
        <fullName evidence="2">Uncharacterized protein LOC101243204</fullName>
    </submittedName>
</protein>
<evidence type="ECO:0000259" key="1">
    <source>
        <dbReference type="Pfam" id="PF13649"/>
    </source>
</evidence>
<dbReference type="AlphaFoldDB" id="A0A6F9DJF5"/>
<sequence length="249" mass="28181">MLGRPVLNRLRAYYKPILQRYINLSAPISSTTNGNKNEIYKSINSVVHAPDAVTSQTNYDKWAKTYDGDLDVVASVPALKAIESFSKHTQHMKVESVLDVGAGTGRVGHHLRNDAKYEGVIDIMDANMEMLYLASKKNLNFRNIIRHWVEGELPVRDESYDVMMCVGSFIPNHIPFTALPILSKCVRKEGLLIFTTRVQSTGSYKSEFDKLLAGMELNGAIQRLDITEFVHFEKSEEKVYSAVYVYKKL</sequence>
<dbReference type="CDD" id="cd02440">
    <property type="entry name" value="AdoMet_MTases"/>
    <property type="match status" value="1"/>
</dbReference>
<dbReference type="Gene3D" id="3.40.50.150">
    <property type="entry name" value="Vaccinia Virus protein VP39"/>
    <property type="match status" value="1"/>
</dbReference>
<dbReference type="EMBL" id="LR787256">
    <property type="protein sequence ID" value="CAB3263118.1"/>
    <property type="molecule type" value="mRNA"/>
</dbReference>
<gene>
    <name evidence="2" type="primary">LOC101243204-001</name>
</gene>